<proteinExistence type="predicted"/>
<feature type="non-terminal residue" evidence="1">
    <location>
        <position position="40"/>
    </location>
</feature>
<gene>
    <name evidence="1" type="ORF">FMOSSE_LOCUS16425</name>
</gene>
<evidence type="ECO:0000313" key="1">
    <source>
        <dbReference type="EMBL" id="CAG8746716.1"/>
    </source>
</evidence>
<name>A0A9N9NPG3_FUNMO</name>
<reference evidence="1" key="1">
    <citation type="submission" date="2021-06" db="EMBL/GenBank/DDBJ databases">
        <authorList>
            <person name="Kallberg Y."/>
            <person name="Tangrot J."/>
            <person name="Rosling A."/>
        </authorList>
    </citation>
    <scope>NUCLEOTIDE SEQUENCE</scope>
    <source>
        <strain evidence="1">87-6 pot B 2015</strain>
    </source>
</reference>
<comment type="caution">
    <text evidence="1">The sequence shown here is derived from an EMBL/GenBank/DDBJ whole genome shotgun (WGS) entry which is preliminary data.</text>
</comment>
<organism evidence="1 2">
    <name type="scientific">Funneliformis mosseae</name>
    <name type="common">Endomycorrhizal fungus</name>
    <name type="synonym">Glomus mosseae</name>
    <dbReference type="NCBI Taxonomy" id="27381"/>
    <lineage>
        <taxon>Eukaryota</taxon>
        <taxon>Fungi</taxon>
        <taxon>Fungi incertae sedis</taxon>
        <taxon>Mucoromycota</taxon>
        <taxon>Glomeromycotina</taxon>
        <taxon>Glomeromycetes</taxon>
        <taxon>Glomerales</taxon>
        <taxon>Glomeraceae</taxon>
        <taxon>Funneliformis</taxon>
    </lineage>
</organism>
<feature type="non-terminal residue" evidence="1">
    <location>
        <position position="1"/>
    </location>
</feature>
<sequence>SITVNAKLAAKRLVTWPANWPKDKPALMCILCHKFFQANL</sequence>
<protein>
    <submittedName>
        <fullName evidence="1">3336_t:CDS:1</fullName>
    </submittedName>
</protein>
<evidence type="ECO:0000313" key="2">
    <source>
        <dbReference type="Proteomes" id="UP000789375"/>
    </source>
</evidence>
<accession>A0A9N9NPG3</accession>
<dbReference type="EMBL" id="CAJVPP010023189">
    <property type="protein sequence ID" value="CAG8746716.1"/>
    <property type="molecule type" value="Genomic_DNA"/>
</dbReference>
<keyword evidence="2" id="KW-1185">Reference proteome</keyword>
<dbReference type="Proteomes" id="UP000789375">
    <property type="component" value="Unassembled WGS sequence"/>
</dbReference>
<dbReference type="AlphaFoldDB" id="A0A9N9NPG3"/>